<dbReference type="SUPFAM" id="SSF53448">
    <property type="entry name" value="Nucleotide-diphospho-sugar transferases"/>
    <property type="match status" value="1"/>
</dbReference>
<dbReference type="AlphaFoldDB" id="A0AAV3UP20"/>
<keyword evidence="3" id="KW-0808">Transferase</keyword>
<evidence type="ECO:0000313" key="6">
    <source>
        <dbReference type="Proteomes" id="UP001501729"/>
    </source>
</evidence>
<protein>
    <recommendedName>
        <fullName evidence="4">Glycosyltransferase 2-like domain-containing protein</fullName>
    </recommendedName>
</protein>
<evidence type="ECO:0000256" key="2">
    <source>
        <dbReference type="ARBA" id="ARBA00022676"/>
    </source>
</evidence>
<gene>
    <name evidence="5" type="ORF">GCM10025751_49010</name>
</gene>
<dbReference type="EMBL" id="BAABKX010000022">
    <property type="protein sequence ID" value="GAA5062142.1"/>
    <property type="molecule type" value="Genomic_DNA"/>
</dbReference>
<dbReference type="Pfam" id="PF00535">
    <property type="entry name" value="Glycos_transf_2"/>
    <property type="match status" value="1"/>
</dbReference>
<evidence type="ECO:0000313" key="5">
    <source>
        <dbReference type="EMBL" id="GAA5062142.1"/>
    </source>
</evidence>
<evidence type="ECO:0000256" key="3">
    <source>
        <dbReference type="ARBA" id="ARBA00022679"/>
    </source>
</evidence>
<organism evidence="5 6">
    <name type="scientific">Haladaptatus pallidirubidus</name>
    <dbReference type="NCBI Taxonomy" id="1008152"/>
    <lineage>
        <taxon>Archaea</taxon>
        <taxon>Methanobacteriati</taxon>
        <taxon>Methanobacteriota</taxon>
        <taxon>Stenosarchaea group</taxon>
        <taxon>Halobacteria</taxon>
        <taxon>Halobacteriales</taxon>
        <taxon>Haladaptataceae</taxon>
        <taxon>Haladaptatus</taxon>
    </lineage>
</organism>
<dbReference type="InterPro" id="IPR001173">
    <property type="entry name" value="Glyco_trans_2-like"/>
</dbReference>
<dbReference type="InterPro" id="IPR029044">
    <property type="entry name" value="Nucleotide-diphossugar_trans"/>
</dbReference>
<evidence type="ECO:0000259" key="4">
    <source>
        <dbReference type="Pfam" id="PF00535"/>
    </source>
</evidence>
<dbReference type="CDD" id="cd04179">
    <property type="entry name" value="DPM_DPG-synthase_like"/>
    <property type="match status" value="1"/>
</dbReference>
<proteinExistence type="inferred from homology"/>
<sequence>MMKISLITPAFKEEGNVQRLVSRVTDVFENNDSSRNFELIIVVNDDDPSNTPSLAADLSNKNPTITSVHRNENPGFGNAIKAGLDAATGDILIPLMCDFSDDPQDALRLAEAIEAGNDIAYGSRFAQASSVNDYPPIKLLLNRAFNHTTKIAFGVETNDITNIFSAYHSNIIENIGVNSLKSESFDITVELPIRAHMEAQTYTEVPVSFNGRDVGESNFQIGREGPLFAKRLAQLFWQYRLPLDGSVKSAEATKKRM</sequence>
<name>A0AAV3UP20_9EURY</name>
<dbReference type="GO" id="GO:0016020">
    <property type="term" value="C:membrane"/>
    <property type="evidence" value="ECO:0007669"/>
    <property type="project" value="GOC"/>
</dbReference>
<dbReference type="Proteomes" id="UP001501729">
    <property type="component" value="Unassembled WGS sequence"/>
</dbReference>
<comment type="similarity">
    <text evidence="1">Belongs to the glycosyltransferase 2 family.</text>
</comment>
<dbReference type="PANTHER" id="PTHR43398">
    <property type="entry name" value="DOLICHOL-PHOSPHATE MANNOSYLTRANSFERASE SUBUNIT 1"/>
    <property type="match status" value="1"/>
</dbReference>
<accession>A0AAV3UP20</accession>
<keyword evidence="6" id="KW-1185">Reference proteome</keyword>
<dbReference type="GeneID" id="68616537"/>
<reference evidence="5 6" key="1">
    <citation type="journal article" date="2019" name="Int. J. Syst. Evol. Microbiol.">
        <title>The Global Catalogue of Microorganisms (GCM) 10K type strain sequencing project: providing services to taxonomists for standard genome sequencing and annotation.</title>
        <authorList>
            <consortium name="The Broad Institute Genomics Platform"/>
            <consortium name="The Broad Institute Genome Sequencing Center for Infectious Disease"/>
            <person name="Wu L."/>
            <person name="Ma J."/>
        </authorList>
    </citation>
    <scope>NUCLEOTIDE SEQUENCE [LARGE SCALE GENOMIC DNA]</scope>
    <source>
        <strain evidence="5 6">JCM 17504</strain>
    </source>
</reference>
<evidence type="ECO:0000256" key="1">
    <source>
        <dbReference type="ARBA" id="ARBA00006739"/>
    </source>
</evidence>
<keyword evidence="2" id="KW-0328">Glycosyltransferase</keyword>
<dbReference type="GO" id="GO:0009247">
    <property type="term" value="P:glycolipid biosynthetic process"/>
    <property type="evidence" value="ECO:0007669"/>
    <property type="project" value="TreeGrafter"/>
</dbReference>
<dbReference type="InterPro" id="IPR039528">
    <property type="entry name" value="DPM1-like"/>
</dbReference>
<dbReference type="PANTHER" id="PTHR43398:SF1">
    <property type="entry name" value="DOLICHOL-PHOSPHATE MANNOSYLTRANSFERASE SUBUNIT 1"/>
    <property type="match status" value="1"/>
</dbReference>
<dbReference type="Gene3D" id="3.90.550.10">
    <property type="entry name" value="Spore Coat Polysaccharide Biosynthesis Protein SpsA, Chain A"/>
    <property type="match status" value="1"/>
</dbReference>
<feature type="domain" description="Glycosyltransferase 2-like" evidence="4">
    <location>
        <begin position="5"/>
        <end position="175"/>
    </location>
</feature>
<comment type="caution">
    <text evidence="5">The sequence shown here is derived from an EMBL/GenBank/DDBJ whole genome shotgun (WGS) entry which is preliminary data.</text>
</comment>
<dbReference type="RefSeq" id="WP_227777897.1">
    <property type="nucleotide sequence ID" value="NZ_BAABKX010000022.1"/>
</dbReference>
<dbReference type="GO" id="GO:0004582">
    <property type="term" value="F:dolichyl-phosphate beta-D-mannosyltransferase activity"/>
    <property type="evidence" value="ECO:0007669"/>
    <property type="project" value="InterPro"/>
</dbReference>